<accession>A0A3D8PPG7</accession>
<name>A0A3D8PPG7_9BACI</name>
<evidence type="ECO:0000313" key="2">
    <source>
        <dbReference type="Proteomes" id="UP000256520"/>
    </source>
</evidence>
<dbReference type="OrthoDB" id="2720822at2"/>
<dbReference type="AlphaFoldDB" id="A0A3D8PPG7"/>
<comment type="caution">
    <text evidence="1">The sequence shown here is derived from an EMBL/GenBank/DDBJ whole genome shotgun (WGS) entry which is preliminary data.</text>
</comment>
<dbReference type="RefSeq" id="WP_115750088.1">
    <property type="nucleotide sequence ID" value="NZ_PIOD01000011.1"/>
</dbReference>
<dbReference type="EMBL" id="PIOD01000011">
    <property type="protein sequence ID" value="RDW18026.1"/>
    <property type="molecule type" value="Genomic_DNA"/>
</dbReference>
<keyword evidence="2" id="KW-1185">Reference proteome</keyword>
<organism evidence="1 2">
    <name type="scientific">Oceanobacillus chungangensis</name>
    <dbReference type="NCBI Taxonomy" id="1229152"/>
    <lineage>
        <taxon>Bacteria</taxon>
        <taxon>Bacillati</taxon>
        <taxon>Bacillota</taxon>
        <taxon>Bacilli</taxon>
        <taxon>Bacillales</taxon>
        <taxon>Bacillaceae</taxon>
        <taxon>Oceanobacillus</taxon>
    </lineage>
</organism>
<evidence type="ECO:0000313" key="1">
    <source>
        <dbReference type="EMBL" id="RDW18026.1"/>
    </source>
</evidence>
<protein>
    <submittedName>
        <fullName evidence="1">Uncharacterized protein</fullName>
    </submittedName>
</protein>
<reference evidence="2" key="1">
    <citation type="submission" date="2017-11" db="EMBL/GenBank/DDBJ databases">
        <authorList>
            <person name="Zhu W."/>
        </authorList>
    </citation>
    <scope>NUCLEOTIDE SEQUENCE [LARGE SCALE GENOMIC DNA]</scope>
    <source>
        <strain evidence="2">CAU 1051</strain>
    </source>
</reference>
<sequence length="97" mass="11377">MEFNSYEEIVSQNQKRYMQHIQKLSINNSGKIVYYGGPSEIWHPLKMNEPDKGNLSTYFNFIIRNHLINLIQNPSKALQIKAIQETIRIQPNKSTNQ</sequence>
<proteinExistence type="predicted"/>
<dbReference type="Proteomes" id="UP000256520">
    <property type="component" value="Unassembled WGS sequence"/>
</dbReference>
<gene>
    <name evidence="1" type="ORF">CWR45_11920</name>
</gene>